<dbReference type="PROSITE" id="PS51257">
    <property type="entry name" value="PROKAR_LIPOPROTEIN"/>
    <property type="match status" value="1"/>
</dbReference>
<evidence type="ECO:0000313" key="2">
    <source>
        <dbReference type="EMBL" id="GGC49251.1"/>
    </source>
</evidence>
<dbReference type="Proteomes" id="UP000597338">
    <property type="component" value="Unassembled WGS sequence"/>
</dbReference>
<keyword evidence="3" id="KW-1185">Reference proteome</keyword>
<proteinExistence type="predicted"/>
<dbReference type="Gene3D" id="2.60.220.30">
    <property type="match status" value="1"/>
</dbReference>
<comment type="caution">
    <text evidence="2">The sequence shown here is derived from an EMBL/GenBank/DDBJ whole genome shotgun (WGS) entry which is preliminary data.</text>
</comment>
<dbReference type="EMBL" id="BMIK01000033">
    <property type="protein sequence ID" value="GGC49251.1"/>
    <property type="molecule type" value="Genomic_DNA"/>
</dbReference>
<protein>
    <recommendedName>
        <fullName evidence="4">ZU5 domain-containing protein</fullName>
    </recommendedName>
</protein>
<sequence length="493" mass="55083">MIMKKYFKNLSFLLCCFLLLSSCSKDTDNDDPVFTGPSNKEALTVELNGGQLTLEIPAGAMEEGTQINVQESNVELPETAPVLQQFELLPKGTKFLKPVTLTIKYTDEMLQGSSPYALGLAFQNDDNEQWYALVGGKVNTEQKTISTKITHFSHWGVFNALHLYAKTGNDVYHDGQEVIPMLTNQMLTVGVVMDLPPLSADDEEMLKFIKKGFELMKKDPINPKVSEDCPDCALLAPVSFVPPVETDDIHNKVIKPDKWLVNGIVNGNTTVGTISEYTNGYFSYTSPAKMPLDNPMAIAAVIHTKSHGELQLIQQANVYARKWRYSYAEQYDDGCDGSYDFDVFGFKAEMKSYVEFGFDDDFSLVGSTYHNSPWTISNIENCSPNLTDLTVVPEEDYALRLSNLQKDDEFMDYYPEFGYFYLKMDALYNGNFVCHAISHYNDGSGKTEPYDGIVDTGNSFVGEHGTLIPNKPYTEMKDEAGGYSSLVVVEAIE</sequence>
<accession>A0ABQ1N1R8</accession>
<keyword evidence="1" id="KW-0732">Signal</keyword>
<evidence type="ECO:0000256" key="1">
    <source>
        <dbReference type="SAM" id="SignalP"/>
    </source>
</evidence>
<evidence type="ECO:0008006" key="4">
    <source>
        <dbReference type="Google" id="ProtNLM"/>
    </source>
</evidence>
<evidence type="ECO:0000313" key="3">
    <source>
        <dbReference type="Proteomes" id="UP000597338"/>
    </source>
</evidence>
<feature type="signal peptide" evidence="1">
    <location>
        <begin position="1"/>
        <end position="27"/>
    </location>
</feature>
<gene>
    <name evidence="2" type="ORF">GCM10011386_46930</name>
</gene>
<organism evidence="2 3">
    <name type="scientific">Parapedobacter defluvii</name>
    <dbReference type="NCBI Taxonomy" id="2045106"/>
    <lineage>
        <taxon>Bacteria</taxon>
        <taxon>Pseudomonadati</taxon>
        <taxon>Bacteroidota</taxon>
        <taxon>Sphingobacteriia</taxon>
        <taxon>Sphingobacteriales</taxon>
        <taxon>Sphingobacteriaceae</taxon>
        <taxon>Parapedobacter</taxon>
    </lineage>
</organism>
<feature type="chain" id="PRO_5045196848" description="ZU5 domain-containing protein" evidence="1">
    <location>
        <begin position="28"/>
        <end position="493"/>
    </location>
</feature>
<name>A0ABQ1N1R8_9SPHI</name>
<reference evidence="3" key="1">
    <citation type="journal article" date="2019" name="Int. J. Syst. Evol. Microbiol.">
        <title>The Global Catalogue of Microorganisms (GCM) 10K type strain sequencing project: providing services to taxonomists for standard genome sequencing and annotation.</title>
        <authorList>
            <consortium name="The Broad Institute Genomics Platform"/>
            <consortium name="The Broad Institute Genome Sequencing Center for Infectious Disease"/>
            <person name="Wu L."/>
            <person name="Ma J."/>
        </authorList>
    </citation>
    <scope>NUCLEOTIDE SEQUENCE [LARGE SCALE GENOMIC DNA]</scope>
    <source>
        <strain evidence="3">CGMCC 1.15342</strain>
    </source>
</reference>